<organism evidence="3 4">
    <name type="scientific">Mixta hanseatica</name>
    <dbReference type="NCBI Taxonomy" id="2872648"/>
    <lineage>
        <taxon>Bacteria</taxon>
        <taxon>Pseudomonadati</taxon>
        <taxon>Pseudomonadota</taxon>
        <taxon>Gammaproteobacteria</taxon>
        <taxon>Enterobacterales</taxon>
        <taxon>Erwiniaceae</taxon>
        <taxon>Mixta</taxon>
    </lineage>
</organism>
<evidence type="ECO:0000256" key="1">
    <source>
        <dbReference type="ARBA" id="ARBA00022801"/>
    </source>
</evidence>
<keyword evidence="4" id="KW-1185">Reference proteome</keyword>
<proteinExistence type="predicted"/>
<dbReference type="NCBIfam" id="NF007857">
    <property type="entry name" value="PRK10566.1"/>
    <property type="match status" value="1"/>
</dbReference>
<evidence type="ECO:0000259" key="2">
    <source>
        <dbReference type="Pfam" id="PF00326"/>
    </source>
</evidence>
<dbReference type="Gene3D" id="3.40.50.1820">
    <property type="entry name" value="alpha/beta hydrolase"/>
    <property type="match status" value="1"/>
</dbReference>
<reference evidence="3" key="1">
    <citation type="submission" date="2021-09" db="EMBL/GenBank/DDBJ databases">
        <title>First case of bloodstream infection caused by Mixta hanseatica sp. nov., a member of the Erwiniaceae family.</title>
        <authorList>
            <person name="Both A."/>
            <person name="Huang J."/>
            <person name="Wenzel P."/>
            <person name="Aepfelbacher M."/>
            <person name="Rohde H."/>
            <person name="Christner M."/>
            <person name="Hentschke M."/>
        </authorList>
    </citation>
    <scope>NUCLEOTIDE SEQUENCE</scope>
    <source>
        <strain evidence="3">X22927</strain>
    </source>
</reference>
<gene>
    <name evidence="3" type="primary">yjfP</name>
    <name evidence="3" type="ORF">K6958_17915</name>
</gene>
<dbReference type="SUPFAM" id="SSF53474">
    <property type="entry name" value="alpha/beta-Hydrolases"/>
    <property type="match status" value="1"/>
</dbReference>
<dbReference type="PANTHER" id="PTHR22946">
    <property type="entry name" value="DIENELACTONE HYDROLASE DOMAIN-CONTAINING PROTEIN-RELATED"/>
    <property type="match status" value="1"/>
</dbReference>
<evidence type="ECO:0000313" key="4">
    <source>
        <dbReference type="Proteomes" id="UP001056635"/>
    </source>
</evidence>
<dbReference type="Pfam" id="PF00326">
    <property type="entry name" value="Peptidase_S9"/>
    <property type="match status" value="1"/>
</dbReference>
<dbReference type="Proteomes" id="UP001056635">
    <property type="component" value="Chromosome"/>
</dbReference>
<accession>A0ABY4R8F3</accession>
<sequence>MKATAQRKVASDKSIDIRTESFSGIECLHAAPAGLRETALPTVLFWHGYLSSKEVYAWAAVGLAQAGFRVIMPDAEEHGSRYCGDNAYRLAHFWDILRRNIDELPQLEAALRERGWIAEGQFGVAGASMGGMTALGAMARYPQINRVASLMGSGYFMSLSQTLFPPLQASTPAEQAELTRRLAPLEAYDPSRTLSRLADRPLLLWHGEADEVVPAAETQRLVQALTAARLDQRLTWLTEPGVGHKITPQALGALVDFFASH</sequence>
<dbReference type="RefSeq" id="WP_249892376.1">
    <property type="nucleotide sequence ID" value="NZ_CP082904.1"/>
</dbReference>
<protein>
    <submittedName>
        <fullName evidence="3">Esterase</fullName>
    </submittedName>
</protein>
<dbReference type="PANTHER" id="PTHR22946:SF9">
    <property type="entry name" value="POLYKETIDE TRANSFERASE AF380"/>
    <property type="match status" value="1"/>
</dbReference>
<dbReference type="InterPro" id="IPR029058">
    <property type="entry name" value="AB_hydrolase_fold"/>
</dbReference>
<name>A0ABY4R8F3_9GAMM</name>
<dbReference type="EMBL" id="CP082904">
    <property type="protein sequence ID" value="UQY43712.1"/>
    <property type="molecule type" value="Genomic_DNA"/>
</dbReference>
<feature type="domain" description="Peptidase S9 prolyl oligopeptidase catalytic" evidence="2">
    <location>
        <begin position="58"/>
        <end position="247"/>
    </location>
</feature>
<evidence type="ECO:0000313" key="3">
    <source>
        <dbReference type="EMBL" id="UQY43712.1"/>
    </source>
</evidence>
<dbReference type="InterPro" id="IPR001375">
    <property type="entry name" value="Peptidase_S9_cat"/>
</dbReference>
<keyword evidence="1" id="KW-0378">Hydrolase</keyword>
<dbReference type="InterPro" id="IPR050261">
    <property type="entry name" value="FrsA_esterase"/>
</dbReference>